<accession>Q655R2</accession>
<sequence>MGAAPGGGARDGDGGWWRMRLEVELGKGRRPVAEAVGGRAPNGGRRLEAGVGMGRRSVGVAEAGKVALGMGMVAGDGGSWRRGSAWSGGRQRMRLEAELGKGATISGGGGWRWGSTPFLFLSRAVRNADGSKRRGYEGARRATVEVAGGSARSPLFVGWEWGRRVPVAEAAGGSARPALFVGWEWGRRPVTEKGLGMRAEMGLG</sequence>
<evidence type="ECO:0000313" key="1">
    <source>
        <dbReference type="EMBL" id="BAD45463.1"/>
    </source>
</evidence>
<gene>
    <name evidence="1" type="primary">B1011A07.34</name>
</gene>
<dbReference type="Proteomes" id="UP000817658">
    <property type="component" value="Chromosome 1"/>
</dbReference>
<name>Q655R2_ORYSJ</name>
<dbReference type="EMBL" id="AP003722">
    <property type="protein sequence ID" value="BAD45463.1"/>
    <property type="molecule type" value="Genomic_DNA"/>
</dbReference>
<proteinExistence type="predicted"/>
<protein>
    <submittedName>
        <fullName evidence="1">Uncharacterized protein</fullName>
    </submittedName>
</protein>
<reference evidence="1" key="1">
    <citation type="journal article" date="2002" name="Nature">
        <title>The genome sequence and structure of rice chromosome 1.</title>
        <authorList>
            <person name="Sasaki T."/>
            <person name="Matsumoto T."/>
            <person name="Yamamoto K."/>
            <person name="Sakata K."/>
            <person name="Baba T."/>
            <person name="Katayose Y."/>
            <person name="Wu J."/>
            <person name="Niimura Y."/>
            <person name="Cheng Z."/>
            <person name="Nagamura Y."/>
            <person name="Antonio B.A."/>
            <person name="Kanamori H."/>
            <person name="Hosokawa S."/>
            <person name="Masukawa M."/>
            <person name="Arikawa K."/>
            <person name="Chiden Y."/>
            <person name="Hayashi M."/>
            <person name="Okamoto M."/>
            <person name="Ando T."/>
            <person name="Aoki H."/>
            <person name="Arita K."/>
            <person name="Hamada M."/>
            <person name="Harada C."/>
            <person name="Hijishita S."/>
            <person name="Honda M."/>
            <person name="Ichikawa Y."/>
            <person name="Idonuma A."/>
            <person name="Iijima M."/>
            <person name="Ikeda M."/>
            <person name="Ikeno M."/>
            <person name="Itoh S."/>
            <person name="Itoh T."/>
            <person name="Itoh Y."/>
            <person name="Itoh Y."/>
            <person name="Iwabuchi A."/>
            <person name="Kamiya K."/>
            <person name="Karasawa W."/>
            <person name="Katagiri S."/>
            <person name="Kikuta A."/>
            <person name="Kobayashi N."/>
            <person name="Kono I."/>
            <person name="Machita K."/>
            <person name="Maehara T."/>
            <person name="Mizuno H."/>
            <person name="Mizubayashi T."/>
            <person name="Mukai Y."/>
            <person name="Nagasaki H."/>
            <person name="Nakashima M."/>
            <person name="Nakama Y."/>
            <person name="Nakamichi Y."/>
            <person name="Nakamura M."/>
            <person name="Namiki N."/>
            <person name="Negishi M."/>
            <person name="Ohta I."/>
            <person name="Ono N."/>
            <person name="Saji S."/>
            <person name="Sakai K."/>
            <person name="Shibata M."/>
            <person name="Shimokawa T."/>
            <person name="Shomura A."/>
            <person name="Song J."/>
            <person name="Takazaki Y."/>
            <person name="Terasawa K."/>
            <person name="Tsuji K."/>
            <person name="Waki K."/>
            <person name="Yamagata H."/>
            <person name="Yamane H."/>
            <person name="Yoshiki S."/>
            <person name="Yoshihara R."/>
            <person name="Yukawa K."/>
            <person name="Zhong H."/>
            <person name="Iwama H."/>
            <person name="Endo T."/>
            <person name="Ito H."/>
            <person name="Hahn J.H."/>
            <person name="Kim H.I."/>
            <person name="Eun M.Y."/>
            <person name="Yano M."/>
            <person name="Jiang J."/>
            <person name="Gojobori T."/>
        </authorList>
    </citation>
    <scope>NUCLEOTIDE SEQUENCE [LARGE SCALE GENOMIC DNA]</scope>
</reference>
<dbReference type="AlphaFoldDB" id="Q655R2"/>
<organism evidence="1">
    <name type="scientific">Oryza sativa subsp. japonica</name>
    <name type="common">Rice</name>
    <dbReference type="NCBI Taxonomy" id="39947"/>
    <lineage>
        <taxon>Eukaryota</taxon>
        <taxon>Viridiplantae</taxon>
        <taxon>Streptophyta</taxon>
        <taxon>Embryophyta</taxon>
        <taxon>Tracheophyta</taxon>
        <taxon>Spermatophyta</taxon>
        <taxon>Magnoliopsida</taxon>
        <taxon>Liliopsida</taxon>
        <taxon>Poales</taxon>
        <taxon>Poaceae</taxon>
        <taxon>BOP clade</taxon>
        <taxon>Oryzoideae</taxon>
        <taxon>Oryzeae</taxon>
        <taxon>Oryzinae</taxon>
        <taxon>Oryza</taxon>
        <taxon>Oryza sativa</taxon>
    </lineage>
</organism>